<dbReference type="KEGG" id="pcx:LPB68_01885"/>
<organism evidence="2 3">
    <name type="scientific">Paenibacillus crassostreae</name>
    <dbReference type="NCBI Taxonomy" id="1763538"/>
    <lineage>
        <taxon>Bacteria</taxon>
        <taxon>Bacillati</taxon>
        <taxon>Bacillota</taxon>
        <taxon>Bacilli</taxon>
        <taxon>Bacillales</taxon>
        <taxon>Paenibacillaceae</taxon>
        <taxon>Paenibacillus</taxon>
    </lineage>
</organism>
<evidence type="ECO:0000313" key="2">
    <source>
        <dbReference type="EMBL" id="OAB74923.1"/>
    </source>
</evidence>
<gene>
    <name evidence="2" type="ORF">PNBC_12070</name>
</gene>
<dbReference type="AlphaFoldDB" id="A0A162KW56"/>
<keyword evidence="3" id="KW-1185">Reference proteome</keyword>
<dbReference type="STRING" id="1763538.LPB68_01885"/>
<dbReference type="NCBIfam" id="TIGR03425">
    <property type="entry name" value="urea_degr_2"/>
    <property type="match status" value="1"/>
</dbReference>
<dbReference type="InterPro" id="IPR017792">
    <property type="entry name" value="UAAP1"/>
</dbReference>
<dbReference type="PANTHER" id="PTHR31527:SF0">
    <property type="entry name" value="RE64534P"/>
    <property type="match status" value="1"/>
</dbReference>
<sequence>MTSFQLLPGEKWSGTIGKNKLIKVTTLGGEANLSTLLFFADDYSERYNMPDTLKAQHTAHLTTGNVLMSDNGKALVSIIDDSVGWHDPIGGYTNRLMTDTKYGKTSYQDKRNDWLRSGEENFIVELIRNGLTQRDLSPPINFFSKIVCDLEGRISYIEKHAKSNDYITLRTELDTLFVFSNTPHPLNPKTSYPNTVILFEVFSTEPADDKDICFIKYDENKRSFENTWKYLNLR</sequence>
<dbReference type="PANTHER" id="PTHR31527">
    <property type="entry name" value="RE64534P"/>
    <property type="match status" value="1"/>
</dbReference>
<reference evidence="2 3" key="1">
    <citation type="submission" date="2016-02" db="EMBL/GenBank/DDBJ databases">
        <title>Paenibacillus sp. LPB0068, isolated from Crassostrea gigas.</title>
        <authorList>
            <person name="Shin S.-K."/>
            <person name="Yi H."/>
        </authorList>
    </citation>
    <scope>NUCLEOTIDE SEQUENCE [LARGE SCALE GENOMIC DNA]</scope>
    <source>
        <strain evidence="2 3">LPB0068</strain>
    </source>
</reference>
<dbReference type="EMBL" id="LSFN01000014">
    <property type="protein sequence ID" value="OAB74923.1"/>
    <property type="molecule type" value="Genomic_DNA"/>
</dbReference>
<evidence type="ECO:0000259" key="1">
    <source>
        <dbReference type="Pfam" id="PF09347"/>
    </source>
</evidence>
<dbReference type="OrthoDB" id="9772660at2"/>
<protein>
    <submittedName>
        <fullName evidence="2">Urea carboxylase</fullName>
    </submittedName>
</protein>
<dbReference type="Pfam" id="PF09347">
    <property type="entry name" value="DUF1989"/>
    <property type="match status" value="1"/>
</dbReference>
<dbReference type="Proteomes" id="UP000077134">
    <property type="component" value="Unassembled WGS sequence"/>
</dbReference>
<name>A0A162KW56_9BACL</name>
<accession>A0A162KW56</accession>
<evidence type="ECO:0000313" key="3">
    <source>
        <dbReference type="Proteomes" id="UP000077134"/>
    </source>
</evidence>
<comment type="caution">
    <text evidence="2">The sequence shown here is derived from an EMBL/GenBank/DDBJ whole genome shotgun (WGS) entry which is preliminary data.</text>
</comment>
<dbReference type="InterPro" id="IPR018959">
    <property type="entry name" value="DUF1989"/>
</dbReference>
<feature type="domain" description="DUF1989" evidence="1">
    <location>
        <begin position="8"/>
        <end position="176"/>
    </location>
</feature>
<dbReference type="RefSeq" id="WP_068658721.1">
    <property type="nucleotide sequence ID" value="NZ_CP017770.1"/>
</dbReference>
<proteinExistence type="predicted"/>